<comment type="catalytic activity">
    <reaction evidence="8">
        <text>L-histidyl-[protein] + UTP = N(tele)-(5'-uridylyl)-L-histidyl-[protein] + diphosphate</text>
        <dbReference type="Rhea" id="RHEA:83891"/>
        <dbReference type="Rhea" id="RHEA-COMP:9745"/>
        <dbReference type="Rhea" id="RHEA-COMP:20239"/>
        <dbReference type="ChEBI" id="CHEBI:29979"/>
        <dbReference type="ChEBI" id="CHEBI:33019"/>
        <dbReference type="ChEBI" id="CHEBI:46398"/>
        <dbReference type="ChEBI" id="CHEBI:233474"/>
    </reaction>
</comment>
<feature type="binding site" evidence="8">
    <location>
        <position position="87"/>
    </location>
    <ligand>
        <name>ATP</name>
        <dbReference type="ChEBI" id="CHEBI:30616"/>
    </ligand>
</feature>
<evidence type="ECO:0000256" key="7">
    <source>
        <dbReference type="ARBA" id="ARBA00022842"/>
    </source>
</evidence>
<evidence type="ECO:0000256" key="3">
    <source>
        <dbReference type="ARBA" id="ARBA00022695"/>
    </source>
</evidence>
<dbReference type="RefSeq" id="WP_043057716.1">
    <property type="nucleotide sequence ID" value="NZ_LXEY01000017.1"/>
</dbReference>
<dbReference type="Pfam" id="PF02696">
    <property type="entry name" value="SelO"/>
    <property type="match status" value="1"/>
</dbReference>
<keyword evidence="8" id="KW-0464">Manganese</keyword>
<feature type="active site" description="Proton acceptor" evidence="8">
    <location>
        <position position="248"/>
    </location>
</feature>
<organism evidence="9 10">
    <name type="scientific">Enteractinococcus helveticum</name>
    <dbReference type="NCBI Taxonomy" id="1837282"/>
    <lineage>
        <taxon>Bacteria</taxon>
        <taxon>Bacillati</taxon>
        <taxon>Actinomycetota</taxon>
        <taxon>Actinomycetes</taxon>
        <taxon>Micrococcales</taxon>
        <taxon>Micrococcaceae</taxon>
    </lineage>
</organism>
<reference evidence="9 10" key="1">
    <citation type="submission" date="2016-04" db="EMBL/GenBank/DDBJ databases">
        <title>First whole genome shotgun sequence of the bacterium Enteractinococcus sp. strain UASWS1574.</title>
        <authorList>
            <person name="Crovadore J."/>
            <person name="Chablais R."/>
            <person name="Lefort F."/>
        </authorList>
    </citation>
    <scope>NUCLEOTIDE SEQUENCE [LARGE SCALE GENOMIC DNA]</scope>
    <source>
        <strain evidence="9 10">UASWS1574</strain>
    </source>
</reference>
<keyword evidence="7 8" id="KW-0460">Magnesium</keyword>
<keyword evidence="10" id="KW-1185">Reference proteome</keyword>
<feature type="binding site" evidence="8">
    <location>
        <position position="173"/>
    </location>
    <ligand>
        <name>ATP</name>
        <dbReference type="ChEBI" id="CHEBI:30616"/>
    </ligand>
</feature>
<evidence type="ECO:0000313" key="10">
    <source>
        <dbReference type="Proteomes" id="UP000078292"/>
    </source>
</evidence>
<keyword evidence="3 8" id="KW-0548">Nucleotidyltransferase</keyword>
<evidence type="ECO:0000256" key="5">
    <source>
        <dbReference type="ARBA" id="ARBA00022741"/>
    </source>
</evidence>
<dbReference type="Proteomes" id="UP000078292">
    <property type="component" value="Unassembled WGS sequence"/>
</dbReference>
<feature type="binding site" evidence="8">
    <location>
        <position position="122"/>
    </location>
    <ligand>
        <name>ATP</name>
        <dbReference type="ChEBI" id="CHEBI:30616"/>
    </ligand>
</feature>
<dbReference type="PANTHER" id="PTHR32057:SF14">
    <property type="entry name" value="PROTEIN ADENYLYLTRANSFERASE SELO, MITOCHONDRIAL"/>
    <property type="match status" value="1"/>
</dbReference>
<gene>
    <name evidence="8" type="primary">ydiU</name>
    <name evidence="8" type="synonym">selO</name>
    <name evidence="9" type="ORF">A6F49_09780</name>
</gene>
<evidence type="ECO:0000256" key="2">
    <source>
        <dbReference type="ARBA" id="ARBA00022679"/>
    </source>
</evidence>
<proteinExistence type="inferred from homology"/>
<evidence type="ECO:0000256" key="1">
    <source>
        <dbReference type="ARBA" id="ARBA00009747"/>
    </source>
</evidence>
<comment type="cofactor">
    <cofactor evidence="8">
        <name>Mg(2+)</name>
        <dbReference type="ChEBI" id="CHEBI:18420"/>
    </cofactor>
    <cofactor evidence="8">
        <name>Mn(2+)</name>
        <dbReference type="ChEBI" id="CHEBI:29035"/>
    </cofactor>
</comment>
<dbReference type="NCBIfam" id="NF000658">
    <property type="entry name" value="PRK00029.1"/>
    <property type="match status" value="1"/>
</dbReference>
<dbReference type="EMBL" id="LXEY01000017">
    <property type="protein sequence ID" value="OAV61247.1"/>
    <property type="molecule type" value="Genomic_DNA"/>
</dbReference>
<name>A0A1B7M013_9MICC</name>
<feature type="binding site" evidence="8">
    <location>
        <position position="123"/>
    </location>
    <ligand>
        <name>ATP</name>
        <dbReference type="ChEBI" id="CHEBI:30616"/>
    </ligand>
</feature>
<comment type="catalytic activity">
    <reaction evidence="8">
        <text>L-tyrosyl-[protein] + UTP = O-(5'-uridylyl)-L-tyrosyl-[protein] + diphosphate</text>
        <dbReference type="Rhea" id="RHEA:83887"/>
        <dbReference type="Rhea" id="RHEA-COMP:10136"/>
        <dbReference type="Rhea" id="RHEA-COMP:20238"/>
        <dbReference type="ChEBI" id="CHEBI:33019"/>
        <dbReference type="ChEBI" id="CHEBI:46398"/>
        <dbReference type="ChEBI" id="CHEBI:46858"/>
        <dbReference type="ChEBI" id="CHEBI:90602"/>
    </reaction>
</comment>
<dbReference type="HAMAP" id="MF_00692">
    <property type="entry name" value="SelO"/>
    <property type="match status" value="1"/>
</dbReference>
<dbReference type="STRING" id="1837282.A6F49_09780"/>
<feature type="binding site" evidence="8">
    <location>
        <position position="180"/>
    </location>
    <ligand>
        <name>ATP</name>
        <dbReference type="ChEBI" id="CHEBI:30616"/>
    </ligand>
</feature>
<comment type="function">
    <text evidence="8">Nucleotidyltransferase involved in the post-translational modification of proteins. It can catalyze the addition of adenosine monophosphate (AMP) or uridine monophosphate (UMP) to a protein, resulting in modifications known as AMPylation and UMPylation.</text>
</comment>
<feature type="binding site" evidence="8">
    <location>
        <position position="90"/>
    </location>
    <ligand>
        <name>ATP</name>
        <dbReference type="ChEBI" id="CHEBI:30616"/>
    </ligand>
</feature>
<evidence type="ECO:0000256" key="4">
    <source>
        <dbReference type="ARBA" id="ARBA00022723"/>
    </source>
</evidence>
<dbReference type="GO" id="GO:0000287">
    <property type="term" value="F:magnesium ion binding"/>
    <property type="evidence" value="ECO:0007669"/>
    <property type="project" value="UniProtKB-UniRule"/>
</dbReference>
<comment type="catalytic activity">
    <reaction evidence="8">
        <text>L-threonyl-[protein] + ATP = 3-O-(5'-adenylyl)-L-threonyl-[protein] + diphosphate</text>
        <dbReference type="Rhea" id="RHEA:54292"/>
        <dbReference type="Rhea" id="RHEA-COMP:11060"/>
        <dbReference type="Rhea" id="RHEA-COMP:13847"/>
        <dbReference type="ChEBI" id="CHEBI:30013"/>
        <dbReference type="ChEBI" id="CHEBI:30616"/>
        <dbReference type="ChEBI" id="CHEBI:33019"/>
        <dbReference type="ChEBI" id="CHEBI:138113"/>
        <dbReference type="EC" id="2.7.7.108"/>
    </reaction>
</comment>
<comment type="similarity">
    <text evidence="1 8">Belongs to the SELO family.</text>
</comment>
<evidence type="ECO:0000313" key="9">
    <source>
        <dbReference type="EMBL" id="OAV61247.1"/>
    </source>
</evidence>
<keyword evidence="2 8" id="KW-0808">Transferase</keyword>
<dbReference type="EC" id="2.7.7.-" evidence="8"/>
<comment type="catalytic activity">
    <reaction evidence="8">
        <text>L-seryl-[protein] + UTP = O-(5'-uridylyl)-L-seryl-[protein] + diphosphate</text>
        <dbReference type="Rhea" id="RHEA:64604"/>
        <dbReference type="Rhea" id="RHEA-COMP:9863"/>
        <dbReference type="Rhea" id="RHEA-COMP:16635"/>
        <dbReference type="ChEBI" id="CHEBI:29999"/>
        <dbReference type="ChEBI" id="CHEBI:33019"/>
        <dbReference type="ChEBI" id="CHEBI:46398"/>
        <dbReference type="ChEBI" id="CHEBI:156051"/>
    </reaction>
</comment>
<dbReference type="OrthoDB" id="9776281at2"/>
<dbReference type="GO" id="GO:0005524">
    <property type="term" value="F:ATP binding"/>
    <property type="evidence" value="ECO:0007669"/>
    <property type="project" value="UniProtKB-UniRule"/>
</dbReference>
<comment type="catalytic activity">
    <reaction evidence="8">
        <text>L-tyrosyl-[protein] + ATP = O-(5'-adenylyl)-L-tyrosyl-[protein] + diphosphate</text>
        <dbReference type="Rhea" id="RHEA:54288"/>
        <dbReference type="Rhea" id="RHEA-COMP:10136"/>
        <dbReference type="Rhea" id="RHEA-COMP:13846"/>
        <dbReference type="ChEBI" id="CHEBI:30616"/>
        <dbReference type="ChEBI" id="CHEBI:33019"/>
        <dbReference type="ChEBI" id="CHEBI:46858"/>
        <dbReference type="ChEBI" id="CHEBI:83624"/>
        <dbReference type="EC" id="2.7.7.108"/>
    </reaction>
</comment>
<sequence length="483" mass="53123">MSLPNLTSQYATTFPELVRPATPAPTPDPKLVVLNRQLAIELGLDADWLTTDEGINFLLGHTLPETTAAVAQGYSGHQFGNYVPVLGDGRAILTGELTVNDELIDIHLKGTGPTPYSRPGSDGYAALGPMLREYLISEAVHALGIPTTRALAVITTGKTIQRETKHPAAVLVRTGPSHIRVGTFQYARAHNDLELLTRLTNYSLARHYPNLQPENTGLGLLTQAVHQQAELIADWMHAGMIHGVMNTDNMTIAGHSIDFGPVAFLDVFDPHAVFSSIDYMGRYAYGNQPVIAEWNLARFAEAMLPVIMHPHDEQVMTQDEAVTAATEAVMTFRTTYSEAWGERFRTRLGLSAEDDAASLGTQLLENLRITSMDYTSFFAELANVASSGLIPANVAPELMAWYKSWLELNPDAQAVAEHNPVYVPRNHLVEAAIEEAVTHENLETFNRLFDAVTDPYIRRNELVDLERPASLAFAQTYQTFCGT</sequence>
<feature type="binding site" evidence="8">
    <location>
        <position position="249"/>
    </location>
    <ligand>
        <name>Mg(2+)</name>
        <dbReference type="ChEBI" id="CHEBI:18420"/>
    </ligand>
</feature>
<keyword evidence="6 8" id="KW-0067">ATP-binding</keyword>
<dbReference type="GO" id="GO:0030145">
    <property type="term" value="F:manganese ion binding"/>
    <property type="evidence" value="ECO:0007669"/>
    <property type="project" value="UniProtKB-UniRule"/>
</dbReference>
<keyword evidence="5 8" id="KW-0547">Nucleotide-binding</keyword>
<comment type="caution">
    <text evidence="9">The sequence shown here is derived from an EMBL/GenBank/DDBJ whole genome shotgun (WGS) entry which is preliminary data.</text>
</comment>
<feature type="binding site" evidence="8">
    <location>
        <position position="109"/>
    </location>
    <ligand>
        <name>ATP</name>
        <dbReference type="ChEBI" id="CHEBI:30616"/>
    </ligand>
</feature>
<feature type="binding site" evidence="8">
    <location>
        <position position="89"/>
    </location>
    <ligand>
        <name>ATP</name>
        <dbReference type="ChEBI" id="CHEBI:30616"/>
    </ligand>
</feature>
<dbReference type="GO" id="GO:0070733">
    <property type="term" value="F:AMPylase activity"/>
    <property type="evidence" value="ECO:0007669"/>
    <property type="project" value="UniProtKB-EC"/>
</dbReference>
<keyword evidence="4 8" id="KW-0479">Metal-binding</keyword>
<evidence type="ECO:0000256" key="8">
    <source>
        <dbReference type="HAMAP-Rule" id="MF_00692"/>
    </source>
</evidence>
<feature type="binding site" evidence="8">
    <location>
        <position position="258"/>
    </location>
    <ligand>
        <name>Mg(2+)</name>
        <dbReference type="ChEBI" id="CHEBI:18420"/>
    </ligand>
</feature>
<evidence type="ECO:0000256" key="6">
    <source>
        <dbReference type="ARBA" id="ARBA00022840"/>
    </source>
</evidence>
<protein>
    <recommendedName>
        <fullName evidence="8">Protein nucleotidyltransferase YdiU</fullName>
        <ecNumber evidence="8">2.7.7.-</ecNumber>
    </recommendedName>
    <alternativeName>
        <fullName evidence="8">Protein adenylyltransferase YdiU</fullName>
        <ecNumber evidence="8">2.7.7.108</ecNumber>
    </alternativeName>
    <alternativeName>
        <fullName evidence="8">Protein uridylyltransferase YdiU</fullName>
        <ecNumber evidence="8">2.7.7.-</ecNumber>
    </alternativeName>
</protein>
<feature type="binding site" evidence="8">
    <location>
        <position position="258"/>
    </location>
    <ligand>
        <name>ATP</name>
        <dbReference type="ChEBI" id="CHEBI:30616"/>
    </ligand>
</feature>
<dbReference type="InterPro" id="IPR003846">
    <property type="entry name" value="SelO"/>
</dbReference>
<accession>A0A1B7M013</accession>
<dbReference type="AlphaFoldDB" id="A0A1B7M013"/>
<dbReference type="EC" id="2.7.7.108" evidence="8"/>
<dbReference type="PANTHER" id="PTHR32057">
    <property type="entry name" value="PROTEIN ADENYLYLTRANSFERASE SELO, MITOCHONDRIAL"/>
    <property type="match status" value="1"/>
</dbReference>
<comment type="catalytic activity">
    <reaction evidence="8">
        <text>L-seryl-[protein] + ATP = 3-O-(5'-adenylyl)-L-seryl-[protein] + diphosphate</text>
        <dbReference type="Rhea" id="RHEA:58120"/>
        <dbReference type="Rhea" id="RHEA-COMP:9863"/>
        <dbReference type="Rhea" id="RHEA-COMP:15073"/>
        <dbReference type="ChEBI" id="CHEBI:29999"/>
        <dbReference type="ChEBI" id="CHEBI:30616"/>
        <dbReference type="ChEBI" id="CHEBI:33019"/>
        <dbReference type="ChEBI" id="CHEBI:142516"/>
        <dbReference type="EC" id="2.7.7.108"/>
    </reaction>
</comment>